<reference evidence="3 4" key="1">
    <citation type="journal article" date="2012" name="Stand. Genomic Sci.">
        <title>Complete genome sequence of the facultatively chemolithoautotrophic and methylotrophic alpha Proteobacterium Starkeya novella type strain (ATCC 8093(T)).</title>
        <authorList>
            <person name="Kappler U."/>
            <person name="Davenport K."/>
            <person name="Beatson S."/>
            <person name="Lucas S."/>
            <person name="Lapidus A."/>
            <person name="Copeland A."/>
            <person name="Berry K.W."/>
            <person name="Glavina Del Rio T."/>
            <person name="Hammon N."/>
            <person name="Dalin E."/>
            <person name="Tice H."/>
            <person name="Pitluck S."/>
            <person name="Richardson P."/>
            <person name="Bruce D."/>
            <person name="Goodwin L.A."/>
            <person name="Han C."/>
            <person name="Tapia R."/>
            <person name="Detter J.C."/>
            <person name="Chang Y.J."/>
            <person name="Jeffries C.D."/>
            <person name="Land M."/>
            <person name="Hauser L."/>
            <person name="Kyrpides N.C."/>
            <person name="Goker M."/>
            <person name="Ivanova N."/>
            <person name="Klenk H.P."/>
            <person name="Woyke T."/>
        </authorList>
    </citation>
    <scope>NUCLEOTIDE SEQUENCE [LARGE SCALE GENOMIC DNA]</scope>
    <source>
        <strain evidence="4">ATCC 8093 / DSM 506 / JCM 20403 / CCM 1077 / IAM 12100 / NBRC 12443 / NCIMB 10456</strain>
    </source>
</reference>
<dbReference type="GO" id="GO:0003700">
    <property type="term" value="F:DNA-binding transcription factor activity"/>
    <property type="evidence" value="ECO:0007669"/>
    <property type="project" value="TreeGrafter"/>
</dbReference>
<keyword evidence="4" id="KW-1185">Reference proteome</keyword>
<evidence type="ECO:0000313" key="4">
    <source>
        <dbReference type="Proteomes" id="UP000006633"/>
    </source>
</evidence>
<dbReference type="Pfam" id="PF01381">
    <property type="entry name" value="HTH_3"/>
    <property type="match status" value="1"/>
</dbReference>
<dbReference type="EMBL" id="CP002026">
    <property type="protein sequence ID" value="ADH89954.1"/>
    <property type="molecule type" value="Genomic_DNA"/>
</dbReference>
<feature type="domain" description="HTH cro/C1-type" evidence="2">
    <location>
        <begin position="68"/>
        <end position="122"/>
    </location>
</feature>
<dbReference type="PANTHER" id="PTHR46797:SF1">
    <property type="entry name" value="METHYLPHOSPHONATE SYNTHASE"/>
    <property type="match status" value="1"/>
</dbReference>
<dbReference type="GO" id="GO:0003677">
    <property type="term" value="F:DNA binding"/>
    <property type="evidence" value="ECO:0007669"/>
    <property type="project" value="UniProtKB-KW"/>
</dbReference>
<dbReference type="InterPro" id="IPR001387">
    <property type="entry name" value="Cro/C1-type_HTH"/>
</dbReference>
<dbReference type="AlphaFoldDB" id="D7A566"/>
<dbReference type="Proteomes" id="UP000006633">
    <property type="component" value="Chromosome"/>
</dbReference>
<dbReference type="SUPFAM" id="SSF47413">
    <property type="entry name" value="lambda repressor-like DNA-binding domains"/>
    <property type="match status" value="1"/>
</dbReference>
<dbReference type="HOGENOM" id="CLU_136757_2_1_5"/>
<dbReference type="CDD" id="cd00093">
    <property type="entry name" value="HTH_XRE"/>
    <property type="match status" value="1"/>
</dbReference>
<dbReference type="PROSITE" id="PS50943">
    <property type="entry name" value="HTH_CROC1"/>
    <property type="match status" value="1"/>
</dbReference>
<protein>
    <submittedName>
        <fullName evidence="3">Transcriptional regulator, XRE family</fullName>
    </submittedName>
</protein>
<dbReference type="KEGG" id="sno:Snov_2660"/>
<dbReference type="InterPro" id="IPR050807">
    <property type="entry name" value="TransReg_Diox_bact_type"/>
</dbReference>
<dbReference type="RefSeq" id="WP_013167458.1">
    <property type="nucleotide sequence ID" value="NC_014217.1"/>
</dbReference>
<evidence type="ECO:0000259" key="2">
    <source>
        <dbReference type="PROSITE" id="PS50943"/>
    </source>
</evidence>
<evidence type="ECO:0000256" key="1">
    <source>
        <dbReference type="ARBA" id="ARBA00023125"/>
    </source>
</evidence>
<dbReference type="SMART" id="SM00530">
    <property type="entry name" value="HTH_XRE"/>
    <property type="match status" value="1"/>
</dbReference>
<keyword evidence="1" id="KW-0238">DNA-binding</keyword>
<evidence type="ECO:0000313" key="3">
    <source>
        <dbReference type="EMBL" id="ADH89954.1"/>
    </source>
</evidence>
<dbReference type="PANTHER" id="PTHR46797">
    <property type="entry name" value="HTH-TYPE TRANSCRIPTIONAL REGULATOR"/>
    <property type="match status" value="1"/>
</dbReference>
<accession>D7A566</accession>
<dbReference type="eggNOG" id="COG1396">
    <property type="taxonomic scope" value="Bacteria"/>
</dbReference>
<dbReference type="OrthoDB" id="407979at2"/>
<dbReference type="GO" id="GO:0005829">
    <property type="term" value="C:cytosol"/>
    <property type="evidence" value="ECO:0007669"/>
    <property type="project" value="TreeGrafter"/>
</dbReference>
<organism evidence="3 4">
    <name type="scientific">Ancylobacter novellus (strain ATCC 8093 / DSM 506 / JCM 20403 / CCM 1077 / IAM 12100 / NBRC 12443 / NCIMB 10456)</name>
    <name type="common">Starkeya novella</name>
    <dbReference type="NCBI Taxonomy" id="639283"/>
    <lineage>
        <taxon>Bacteria</taxon>
        <taxon>Pseudomonadati</taxon>
        <taxon>Pseudomonadota</taxon>
        <taxon>Alphaproteobacteria</taxon>
        <taxon>Hyphomicrobiales</taxon>
        <taxon>Xanthobacteraceae</taxon>
        <taxon>Ancylobacter</taxon>
    </lineage>
</organism>
<name>D7A566_ANCN5</name>
<sequence>MNNQIITTPSGDRLVVLPEADYQALVAAAEDAADIVAVCRFKERLASGEEGLVPAAIVDRLVAGENAIRVWREHRGLSASSLAEKAGIARAFLSQIETGNRDGTVATLKKIADALLVTVDDLI</sequence>
<proteinExistence type="predicted"/>
<gene>
    <name evidence="3" type="ordered locus">Snov_2660</name>
</gene>
<dbReference type="Gene3D" id="1.10.260.40">
    <property type="entry name" value="lambda repressor-like DNA-binding domains"/>
    <property type="match status" value="1"/>
</dbReference>
<dbReference type="InterPro" id="IPR010982">
    <property type="entry name" value="Lambda_DNA-bd_dom_sf"/>
</dbReference>